<dbReference type="AlphaFoldDB" id="A0AAJ7SP48"/>
<dbReference type="InterPro" id="IPR008466">
    <property type="entry name" value="PPP1R1A/B/C"/>
</dbReference>
<keyword evidence="4" id="KW-1185">Reference proteome</keyword>
<evidence type="ECO:0000313" key="5">
    <source>
        <dbReference type="RefSeq" id="XP_032802245.1"/>
    </source>
</evidence>
<evidence type="ECO:0000256" key="1">
    <source>
        <dbReference type="ARBA" id="ARBA00007775"/>
    </source>
</evidence>
<gene>
    <name evidence="5" type="primary">PPP1R1C</name>
</gene>
<feature type="compositionally biased region" description="Basic and acidic residues" evidence="3">
    <location>
        <begin position="164"/>
        <end position="180"/>
    </location>
</feature>
<evidence type="ECO:0000256" key="3">
    <source>
        <dbReference type="SAM" id="MobiDB-lite"/>
    </source>
</evidence>
<evidence type="ECO:0000256" key="2">
    <source>
        <dbReference type="ARBA" id="ARBA00023272"/>
    </source>
</evidence>
<comment type="similarity">
    <text evidence="1">Belongs to the protein phosphatase inhibitor 1 family.</text>
</comment>
<dbReference type="KEGG" id="pmrn:116938760"/>
<dbReference type="Proteomes" id="UP001318040">
    <property type="component" value="Chromosome 4"/>
</dbReference>
<dbReference type="Pfam" id="PF05395">
    <property type="entry name" value="DARPP-32"/>
    <property type="match status" value="1"/>
</dbReference>
<feature type="compositionally biased region" description="Basic and acidic residues" evidence="3">
    <location>
        <begin position="212"/>
        <end position="226"/>
    </location>
</feature>
<name>A0AAJ7SP48_PETMA</name>
<dbReference type="GO" id="GO:0004864">
    <property type="term" value="F:protein phosphatase inhibitor activity"/>
    <property type="evidence" value="ECO:0007669"/>
    <property type="project" value="UniProtKB-KW"/>
</dbReference>
<feature type="region of interest" description="Disordered" evidence="3">
    <location>
        <begin position="99"/>
        <end position="230"/>
    </location>
</feature>
<evidence type="ECO:0000313" key="4">
    <source>
        <dbReference type="Proteomes" id="UP001318040"/>
    </source>
</evidence>
<dbReference type="RefSeq" id="XP_032802245.1">
    <property type="nucleotide sequence ID" value="XM_032946354.1"/>
</dbReference>
<organism evidence="4 5">
    <name type="scientific">Petromyzon marinus</name>
    <name type="common">Sea lamprey</name>
    <dbReference type="NCBI Taxonomy" id="7757"/>
    <lineage>
        <taxon>Eukaryota</taxon>
        <taxon>Metazoa</taxon>
        <taxon>Chordata</taxon>
        <taxon>Craniata</taxon>
        <taxon>Vertebrata</taxon>
        <taxon>Cyclostomata</taxon>
        <taxon>Hyperoartia</taxon>
        <taxon>Petromyzontiformes</taxon>
        <taxon>Petromyzontidae</taxon>
        <taxon>Petromyzon</taxon>
    </lineage>
</organism>
<dbReference type="GeneID" id="116938760"/>
<accession>A0AAJ7SP48</accession>
<dbReference type="PANTHER" id="PTHR15417">
    <property type="entry name" value="PROTEIN PHOSPHATASE INHIBITOR AND DOPAMINE- AND CAMP-REGULATED NEURONAL PHOSPHOPROTEIN"/>
    <property type="match status" value="1"/>
</dbReference>
<dbReference type="GO" id="GO:0005737">
    <property type="term" value="C:cytoplasm"/>
    <property type="evidence" value="ECO:0007669"/>
    <property type="project" value="TreeGrafter"/>
</dbReference>
<sequence length="253" mass="27557">MEPKSPKKLQFSTPAVHDHLDPDSAEQIRRRRPTPANLVLTNAQTSAEENRNQEPQTVLEVHTAPTPSPKQRKQSVYTPPIVTELQCLLDWHLDTGVGKTTEPLPVDPYPPSPSGGVERLTLAKPPPGRATCCCRPSGDVRDNETASAAKQPARADGLTRKLKGVAEKEHNWPDPARPDGEGSTNGTGCSAVGQRDRAASLRDSQPSVAKTAEPELQKPRRKDTPVHRIIPHVPGVKLLKSNNNVTFVEEDSD</sequence>
<proteinExistence type="inferred from homology"/>
<keyword evidence="2" id="KW-0650">Protein phosphatase inhibitor</keyword>
<protein>
    <submittedName>
        <fullName evidence="5">Protein phosphatase 1 regulatory subunit 1C isoform X1</fullName>
    </submittedName>
</protein>
<feature type="compositionally biased region" description="Basic and acidic residues" evidence="3">
    <location>
        <begin position="16"/>
        <end position="28"/>
    </location>
</feature>
<feature type="region of interest" description="Disordered" evidence="3">
    <location>
        <begin position="1"/>
        <end position="77"/>
    </location>
</feature>
<dbReference type="GO" id="GO:0035556">
    <property type="term" value="P:intracellular signal transduction"/>
    <property type="evidence" value="ECO:0007669"/>
    <property type="project" value="TreeGrafter"/>
</dbReference>
<reference evidence="5" key="1">
    <citation type="submission" date="2025-08" db="UniProtKB">
        <authorList>
            <consortium name="RefSeq"/>
        </authorList>
    </citation>
    <scope>IDENTIFICATION</scope>
    <source>
        <tissue evidence="5">Sperm</tissue>
    </source>
</reference>